<name>A0A1G5QMG1_9GAMM</name>
<protein>
    <recommendedName>
        <fullName evidence="5">CDP-diacylglycerol--glycerol-3-phosphate 3-phosphatidyltransferase</fullName>
        <ecNumber evidence="4">2.7.8.5</ecNumber>
    </recommendedName>
</protein>
<dbReference type="STRING" id="415747.SAMN03097708_02360"/>
<evidence type="ECO:0000256" key="1">
    <source>
        <dbReference type="ARBA" id="ARBA00004141"/>
    </source>
</evidence>
<keyword evidence="13" id="KW-1208">Phospholipid metabolism</keyword>
<evidence type="ECO:0000256" key="13">
    <source>
        <dbReference type="ARBA" id="ARBA00023264"/>
    </source>
</evidence>
<keyword evidence="10" id="KW-0443">Lipid metabolism</keyword>
<evidence type="ECO:0000256" key="12">
    <source>
        <dbReference type="ARBA" id="ARBA00023209"/>
    </source>
</evidence>
<evidence type="ECO:0000256" key="11">
    <source>
        <dbReference type="ARBA" id="ARBA00023136"/>
    </source>
</evidence>
<evidence type="ECO:0000256" key="3">
    <source>
        <dbReference type="ARBA" id="ARBA00010441"/>
    </source>
</evidence>
<feature type="transmembrane region" description="Helical" evidence="16">
    <location>
        <begin position="150"/>
        <end position="171"/>
    </location>
</feature>
<feature type="transmembrane region" description="Helical" evidence="16">
    <location>
        <begin position="33"/>
        <end position="51"/>
    </location>
</feature>
<comment type="pathway">
    <text evidence="2">Phospholipid metabolism; phosphatidylglycerol biosynthesis; phosphatidylglycerol from CDP-diacylglycerol: step 1/2.</text>
</comment>
<dbReference type="Gene3D" id="1.20.120.1760">
    <property type="match status" value="1"/>
</dbReference>
<keyword evidence="18" id="KW-1185">Reference proteome</keyword>
<feature type="transmembrane region" description="Helical" evidence="16">
    <location>
        <begin position="6"/>
        <end position="26"/>
    </location>
</feature>
<evidence type="ECO:0000256" key="10">
    <source>
        <dbReference type="ARBA" id="ARBA00023098"/>
    </source>
</evidence>
<keyword evidence="9 16" id="KW-1133">Transmembrane helix</keyword>
<comment type="similarity">
    <text evidence="3 15">Belongs to the CDP-alcohol phosphatidyltransferase class-I family.</text>
</comment>
<feature type="transmembrane region" description="Helical" evidence="16">
    <location>
        <begin position="127"/>
        <end position="144"/>
    </location>
</feature>
<dbReference type="InterPro" id="IPR048254">
    <property type="entry name" value="CDP_ALCOHOL_P_TRANSF_CS"/>
</dbReference>
<dbReference type="AlphaFoldDB" id="A0A1G5QMG1"/>
<evidence type="ECO:0000256" key="14">
    <source>
        <dbReference type="ARBA" id="ARBA00048586"/>
    </source>
</evidence>
<dbReference type="Pfam" id="PF01066">
    <property type="entry name" value="CDP-OH_P_transf"/>
    <property type="match status" value="1"/>
</dbReference>
<keyword evidence="7 15" id="KW-0808">Transferase</keyword>
<dbReference type="GO" id="GO:0046474">
    <property type="term" value="P:glycerophospholipid biosynthetic process"/>
    <property type="evidence" value="ECO:0007669"/>
    <property type="project" value="TreeGrafter"/>
</dbReference>
<keyword evidence="12" id="KW-0594">Phospholipid biosynthesis</keyword>
<reference evidence="17 18" key="1">
    <citation type="submission" date="2016-10" db="EMBL/GenBank/DDBJ databases">
        <authorList>
            <person name="de Groot N.N."/>
        </authorList>
    </citation>
    <scope>NUCLEOTIDE SEQUENCE [LARGE SCALE GENOMIC DNA]</scope>
    <source>
        <strain evidence="17 18">HLD2</strain>
    </source>
</reference>
<dbReference type="InterPro" id="IPR000462">
    <property type="entry name" value="CDP-OH_P_trans"/>
</dbReference>
<dbReference type="PIRSF" id="PIRSF000847">
    <property type="entry name" value="Phos_ph_gly_syn"/>
    <property type="match status" value="1"/>
</dbReference>
<dbReference type="EC" id="2.7.8.5" evidence="4"/>
<dbReference type="OrthoDB" id="9796672at2"/>
<keyword evidence="11 16" id="KW-0472">Membrane</keyword>
<evidence type="ECO:0000256" key="4">
    <source>
        <dbReference type="ARBA" id="ARBA00013170"/>
    </source>
</evidence>
<evidence type="ECO:0000256" key="6">
    <source>
        <dbReference type="ARBA" id="ARBA00022516"/>
    </source>
</evidence>
<evidence type="ECO:0000256" key="9">
    <source>
        <dbReference type="ARBA" id="ARBA00022989"/>
    </source>
</evidence>
<dbReference type="GO" id="GO:0008444">
    <property type="term" value="F:CDP-diacylglycerol-glycerol-3-phosphate 3-phosphatidyltransferase activity"/>
    <property type="evidence" value="ECO:0007669"/>
    <property type="project" value="UniProtKB-EC"/>
</dbReference>
<comment type="catalytic activity">
    <reaction evidence="14">
        <text>a CDP-1,2-diacyl-sn-glycerol + sn-glycerol 3-phosphate = a 1,2-diacyl-sn-glycero-3-phospho-(1'-sn-glycero-3'-phosphate) + CMP + H(+)</text>
        <dbReference type="Rhea" id="RHEA:12593"/>
        <dbReference type="ChEBI" id="CHEBI:15378"/>
        <dbReference type="ChEBI" id="CHEBI:57597"/>
        <dbReference type="ChEBI" id="CHEBI:58332"/>
        <dbReference type="ChEBI" id="CHEBI:60110"/>
        <dbReference type="ChEBI" id="CHEBI:60377"/>
        <dbReference type="EC" id="2.7.8.5"/>
    </reaction>
</comment>
<evidence type="ECO:0000313" key="17">
    <source>
        <dbReference type="EMBL" id="SCZ62836.1"/>
    </source>
</evidence>
<evidence type="ECO:0000313" key="18">
    <source>
        <dbReference type="Proteomes" id="UP000199648"/>
    </source>
</evidence>
<accession>A0A1G5QMG1</accession>
<dbReference type="InterPro" id="IPR004570">
    <property type="entry name" value="Phosphatidylglycerol_P_synth"/>
</dbReference>
<evidence type="ECO:0000256" key="5">
    <source>
        <dbReference type="ARBA" id="ARBA00014944"/>
    </source>
</evidence>
<evidence type="ECO:0000256" key="7">
    <source>
        <dbReference type="ARBA" id="ARBA00022679"/>
    </source>
</evidence>
<dbReference type="InterPro" id="IPR050324">
    <property type="entry name" value="CDP-alcohol_PTase-I"/>
</dbReference>
<gene>
    <name evidence="17" type="ORF">SAMN03097708_02360</name>
</gene>
<dbReference type="InterPro" id="IPR043130">
    <property type="entry name" value="CDP-OH_PTrfase_TM_dom"/>
</dbReference>
<dbReference type="RefSeq" id="WP_092997263.1">
    <property type="nucleotide sequence ID" value="NZ_FMWD01000007.1"/>
</dbReference>
<sequence length="189" mass="20527">MNPKAIPNLITCFRILLVIPLVALLVDRQYGMVLALFAVAGASDALDGFLARRFGWSSRLGALLDPLADKLLMVSSYITMGLLGMLPAWLVALVILRDIVIIGGAAAYQFLIGQVEMEPTLVSKANTALQVLLVLLVLFSFAIQALPGPFINGIVMVVAVTTVWSGFKYVGIWGKRAHHYRSSERKGSR</sequence>
<dbReference type="PANTHER" id="PTHR14269">
    <property type="entry name" value="CDP-DIACYLGLYCEROL--GLYCEROL-3-PHOSPHATE 3-PHOSPHATIDYLTRANSFERASE-RELATED"/>
    <property type="match status" value="1"/>
</dbReference>
<comment type="subcellular location">
    <subcellularLocation>
        <location evidence="1">Membrane</location>
        <topology evidence="1">Multi-pass membrane protein</topology>
    </subcellularLocation>
</comment>
<organism evidence="17 18">
    <name type="scientific">Thiohalomonas denitrificans</name>
    <dbReference type="NCBI Taxonomy" id="415747"/>
    <lineage>
        <taxon>Bacteria</taxon>
        <taxon>Pseudomonadati</taxon>
        <taxon>Pseudomonadota</taxon>
        <taxon>Gammaproteobacteria</taxon>
        <taxon>Thiohalomonadales</taxon>
        <taxon>Thiohalomonadaceae</taxon>
        <taxon>Thiohalomonas</taxon>
    </lineage>
</organism>
<dbReference type="PROSITE" id="PS00379">
    <property type="entry name" value="CDP_ALCOHOL_P_TRANSF"/>
    <property type="match status" value="1"/>
</dbReference>
<dbReference type="EMBL" id="FMWD01000007">
    <property type="protein sequence ID" value="SCZ62836.1"/>
    <property type="molecule type" value="Genomic_DNA"/>
</dbReference>
<proteinExistence type="inferred from homology"/>
<evidence type="ECO:0000256" key="15">
    <source>
        <dbReference type="RuleBase" id="RU003750"/>
    </source>
</evidence>
<evidence type="ECO:0000256" key="16">
    <source>
        <dbReference type="SAM" id="Phobius"/>
    </source>
</evidence>
<feature type="transmembrane region" description="Helical" evidence="16">
    <location>
        <begin position="71"/>
        <end position="96"/>
    </location>
</feature>
<dbReference type="PANTHER" id="PTHR14269:SF11">
    <property type="entry name" value="CDP-DIACYLGLYCEROL--GLYCEROL-3-PHOSPHATE 3-PHOSPHATIDYLTRANSFERASE"/>
    <property type="match status" value="1"/>
</dbReference>
<keyword evidence="6" id="KW-0444">Lipid biosynthesis</keyword>
<dbReference type="GO" id="GO:0016020">
    <property type="term" value="C:membrane"/>
    <property type="evidence" value="ECO:0007669"/>
    <property type="project" value="UniProtKB-SubCell"/>
</dbReference>
<evidence type="ECO:0000256" key="8">
    <source>
        <dbReference type="ARBA" id="ARBA00022692"/>
    </source>
</evidence>
<evidence type="ECO:0000256" key="2">
    <source>
        <dbReference type="ARBA" id="ARBA00005042"/>
    </source>
</evidence>
<keyword evidence="8 16" id="KW-0812">Transmembrane</keyword>
<dbReference type="Proteomes" id="UP000199648">
    <property type="component" value="Unassembled WGS sequence"/>
</dbReference>